<keyword evidence="1" id="KW-0479">Metal-binding</keyword>
<evidence type="ECO:0000313" key="6">
    <source>
        <dbReference type="EMBL" id="ESO84252.1"/>
    </source>
</evidence>
<evidence type="ECO:0000259" key="5">
    <source>
        <dbReference type="PROSITE" id="PS51805"/>
    </source>
</evidence>
<proteinExistence type="predicted"/>
<feature type="region of interest" description="Disordered" evidence="4">
    <location>
        <begin position="614"/>
        <end position="639"/>
    </location>
</feature>
<protein>
    <recommendedName>
        <fullName evidence="5">PHD-type domain-containing protein</fullName>
    </recommendedName>
</protein>
<dbReference type="RefSeq" id="XP_009065370.1">
    <property type="nucleotide sequence ID" value="XM_009067122.1"/>
</dbReference>
<keyword evidence="3" id="KW-0862">Zinc</keyword>
<dbReference type="PANTHER" id="PTHR12420:SF15">
    <property type="entry name" value="PHD FINGER PROTEIN 6"/>
    <property type="match status" value="1"/>
</dbReference>
<dbReference type="KEGG" id="lgi:LOTGIDRAFT_229704"/>
<dbReference type="AlphaFoldDB" id="V3ZJ14"/>
<dbReference type="PANTHER" id="PTHR12420">
    <property type="entry name" value="PHD FINGER PROTEIN"/>
    <property type="match status" value="1"/>
</dbReference>
<dbReference type="PROSITE" id="PS51805">
    <property type="entry name" value="EPHD"/>
    <property type="match status" value="1"/>
</dbReference>
<sequence length="653" mass="73817">MTELKCGFCRHGKEVKEECGELHHVVTASGKPCTAHHKCMQYSALLVQYKSEHFGGFKISKVFEELARGRSSKCFICKCKRGRTKSGSIRVTGATCGCAVKQCRKTFHYYCAKTSQDCITKRLVVSFKNKNKITVLYRVFCSKEHEVLYRRNLKEYSKDMNKSAEESEEDSDIEDSNKEDVNDDEDLLLGGFDLSSQMLSQQMNENGHDTSFIPAYSNTANGSTTDIPNNRLKRSASHNSLVSDEKPPKSVKLDKKKVIGLCILSSDENLEAQRKEIHTILKNNYDVNEVVIWQDVTSYTLNSDLTPYFIHAISKAVRSNSYKNLQNLLFSEKYLRDKCVSDYEYQSNFIQDLKDPAVAKNVLQSTWKSVSKNLQDASISIGKEIGSVIPVYSSNVLLLLVGDEIDKNSVIRQKLQHLFESIPKPAIFVWKNDTRLKKYHTEDFDENEVDILLSNIIKNKSEIGEIIDEPKDKILLRSNTQSNVVSCIYKGLEGTDIKTDQDKSHCLVLISQLDSTIVNSGNYIIKLLHNILTDNHNKYSKFSMVLPVFSLQSTFNIVENIKNCVDFDVTVAIYSAYNPEKQSISYIVAEIMISNQSAANSLMISSSQSVTECRPCVEDNERPSTSGSNKKRRLRPTLSPSALSLQHMLKQSS</sequence>
<feature type="domain" description="PHD-type" evidence="5">
    <location>
        <begin position="3"/>
        <end position="130"/>
    </location>
</feature>
<dbReference type="OMA" id="INFEREC"/>
<dbReference type="GO" id="GO:0042393">
    <property type="term" value="F:histone binding"/>
    <property type="evidence" value="ECO:0007669"/>
    <property type="project" value="TreeGrafter"/>
</dbReference>
<dbReference type="STRING" id="225164.V3ZJ14"/>
<organism evidence="6 7">
    <name type="scientific">Lottia gigantea</name>
    <name type="common">Giant owl limpet</name>
    <dbReference type="NCBI Taxonomy" id="225164"/>
    <lineage>
        <taxon>Eukaryota</taxon>
        <taxon>Metazoa</taxon>
        <taxon>Spiralia</taxon>
        <taxon>Lophotrochozoa</taxon>
        <taxon>Mollusca</taxon>
        <taxon>Gastropoda</taxon>
        <taxon>Patellogastropoda</taxon>
        <taxon>Lottioidea</taxon>
        <taxon>Lottiidae</taxon>
        <taxon>Lottia</taxon>
    </lineage>
</organism>
<evidence type="ECO:0000256" key="1">
    <source>
        <dbReference type="ARBA" id="ARBA00022723"/>
    </source>
</evidence>
<reference evidence="6 7" key="1">
    <citation type="journal article" date="2013" name="Nature">
        <title>Insights into bilaterian evolution from three spiralian genomes.</title>
        <authorList>
            <person name="Simakov O."/>
            <person name="Marletaz F."/>
            <person name="Cho S.J."/>
            <person name="Edsinger-Gonzales E."/>
            <person name="Havlak P."/>
            <person name="Hellsten U."/>
            <person name="Kuo D.H."/>
            <person name="Larsson T."/>
            <person name="Lv J."/>
            <person name="Arendt D."/>
            <person name="Savage R."/>
            <person name="Osoegawa K."/>
            <person name="de Jong P."/>
            <person name="Grimwood J."/>
            <person name="Chapman J.A."/>
            <person name="Shapiro H."/>
            <person name="Aerts A."/>
            <person name="Otillar R.P."/>
            <person name="Terry A.Y."/>
            <person name="Boore J.L."/>
            <person name="Grigoriev I.V."/>
            <person name="Lindberg D.R."/>
            <person name="Seaver E.C."/>
            <person name="Weisblat D.A."/>
            <person name="Putnam N.H."/>
            <person name="Rokhsar D.S."/>
        </authorList>
    </citation>
    <scope>NUCLEOTIDE SEQUENCE [LARGE SCALE GENOMIC DNA]</scope>
</reference>
<dbReference type="Proteomes" id="UP000030746">
    <property type="component" value="Unassembled WGS sequence"/>
</dbReference>
<evidence type="ECO:0000256" key="4">
    <source>
        <dbReference type="SAM" id="MobiDB-lite"/>
    </source>
</evidence>
<dbReference type="CDD" id="cd15673">
    <property type="entry name" value="ePHD_PHF6_like"/>
    <property type="match status" value="1"/>
</dbReference>
<keyword evidence="7" id="KW-1185">Reference proteome</keyword>
<evidence type="ECO:0000256" key="2">
    <source>
        <dbReference type="ARBA" id="ARBA00022771"/>
    </source>
</evidence>
<gene>
    <name evidence="6" type="ORF">LOTGIDRAFT_229704</name>
</gene>
<accession>V3ZJ14</accession>
<feature type="region of interest" description="Disordered" evidence="4">
    <location>
        <begin position="159"/>
        <end position="183"/>
    </location>
</feature>
<dbReference type="OrthoDB" id="2384350at2759"/>
<dbReference type="EMBL" id="KB203566">
    <property type="protein sequence ID" value="ESO84252.1"/>
    <property type="molecule type" value="Genomic_DNA"/>
</dbReference>
<dbReference type="InterPro" id="IPR013083">
    <property type="entry name" value="Znf_RING/FYVE/PHD"/>
</dbReference>
<keyword evidence="2" id="KW-0863">Zinc-finger</keyword>
<evidence type="ECO:0000313" key="7">
    <source>
        <dbReference type="Proteomes" id="UP000030746"/>
    </source>
</evidence>
<dbReference type="CTD" id="20248084"/>
<dbReference type="InterPro" id="IPR034732">
    <property type="entry name" value="EPHD"/>
</dbReference>
<dbReference type="GO" id="GO:0042826">
    <property type="term" value="F:histone deacetylase binding"/>
    <property type="evidence" value="ECO:0007669"/>
    <property type="project" value="TreeGrafter"/>
</dbReference>
<dbReference type="GeneID" id="20248084"/>
<dbReference type="GO" id="GO:0008270">
    <property type="term" value="F:zinc ion binding"/>
    <property type="evidence" value="ECO:0007669"/>
    <property type="project" value="UniProtKB-KW"/>
</dbReference>
<dbReference type="InterPro" id="IPR051188">
    <property type="entry name" value="PHD-type_Zinc_Finger"/>
</dbReference>
<name>V3ZJ14_LOTGI</name>
<dbReference type="Gene3D" id="3.30.40.10">
    <property type="entry name" value="Zinc/RING finger domain, C3HC4 (zinc finger)"/>
    <property type="match status" value="1"/>
</dbReference>
<dbReference type="Pfam" id="PF13771">
    <property type="entry name" value="zf-HC5HC2H"/>
    <property type="match status" value="1"/>
</dbReference>
<evidence type="ECO:0000256" key="3">
    <source>
        <dbReference type="ARBA" id="ARBA00022833"/>
    </source>
</evidence>
<dbReference type="HOGENOM" id="CLU_516058_0_0_1"/>
<dbReference type="GO" id="GO:0005634">
    <property type="term" value="C:nucleus"/>
    <property type="evidence" value="ECO:0007669"/>
    <property type="project" value="TreeGrafter"/>
</dbReference>